<dbReference type="AlphaFoldDB" id="A0A068S4P3"/>
<evidence type="ECO:0000313" key="2">
    <source>
        <dbReference type="EMBL" id="CDH56812.1"/>
    </source>
</evidence>
<comment type="caution">
    <text evidence="2">The sequence shown here is derived from an EMBL/GenBank/DDBJ whole genome shotgun (WGS) entry which is preliminary data.</text>
</comment>
<proteinExistence type="predicted"/>
<dbReference type="VEuPathDB" id="FungiDB:LCOR_07819.1"/>
<evidence type="ECO:0000256" key="1">
    <source>
        <dbReference type="SAM" id="MobiDB-lite"/>
    </source>
</evidence>
<reference evidence="2" key="1">
    <citation type="submission" date="2013-08" db="EMBL/GenBank/DDBJ databases">
        <title>Gene expansion shapes genome architecture in the human pathogen Lichtheimia corymbifera: an evolutionary genomics analysis in the ancient terrestrial Mucorales (Mucoromycotina).</title>
        <authorList>
            <person name="Schwartze V.U."/>
            <person name="Winter S."/>
            <person name="Shelest E."/>
            <person name="Marcet-Houben M."/>
            <person name="Horn F."/>
            <person name="Wehner S."/>
            <person name="Hoffmann K."/>
            <person name="Riege K."/>
            <person name="Sammeth M."/>
            <person name="Nowrousian M."/>
            <person name="Valiante V."/>
            <person name="Linde J."/>
            <person name="Jacobsen I.D."/>
            <person name="Marz M."/>
            <person name="Brakhage A.A."/>
            <person name="Gabaldon T."/>
            <person name="Bocker S."/>
            <person name="Voigt K."/>
        </authorList>
    </citation>
    <scope>NUCLEOTIDE SEQUENCE [LARGE SCALE GENOMIC DNA]</scope>
    <source>
        <strain evidence="2">FSU 9682</strain>
    </source>
</reference>
<sequence length="166" mass="18110">MHTNFTRQQQQSTIPAKRTSQQSPGSWPQSTNIVSMPCQSTVRQQEWTTFTTETSVQQQQQQQPVIPMVTMTYNATTPGEHTNNGTADGSLRGMSLADIALSTADGASSTNWIIGDNSKNLAAAMQFLGGMPANDSNPYYASNIPFTSAPQQWPSYDFSDLPTDPN</sequence>
<protein>
    <submittedName>
        <fullName evidence="2">Uncharacterized protein</fullName>
    </submittedName>
</protein>
<accession>A0A068S4P3</accession>
<gene>
    <name evidence="2" type="ORF">LCOR_07819.1</name>
</gene>
<organism evidence="2 3">
    <name type="scientific">Lichtheimia corymbifera JMRC:FSU:9682</name>
    <dbReference type="NCBI Taxonomy" id="1263082"/>
    <lineage>
        <taxon>Eukaryota</taxon>
        <taxon>Fungi</taxon>
        <taxon>Fungi incertae sedis</taxon>
        <taxon>Mucoromycota</taxon>
        <taxon>Mucoromycotina</taxon>
        <taxon>Mucoromycetes</taxon>
        <taxon>Mucorales</taxon>
        <taxon>Lichtheimiaceae</taxon>
        <taxon>Lichtheimia</taxon>
    </lineage>
</organism>
<feature type="region of interest" description="Disordered" evidence="1">
    <location>
        <begin position="1"/>
        <end position="33"/>
    </location>
</feature>
<dbReference type="EMBL" id="CBTN010000041">
    <property type="protein sequence ID" value="CDH56812.1"/>
    <property type="molecule type" value="Genomic_DNA"/>
</dbReference>
<keyword evidence="3" id="KW-1185">Reference proteome</keyword>
<dbReference type="Proteomes" id="UP000027586">
    <property type="component" value="Unassembled WGS sequence"/>
</dbReference>
<name>A0A068S4P3_9FUNG</name>
<evidence type="ECO:0000313" key="3">
    <source>
        <dbReference type="Proteomes" id="UP000027586"/>
    </source>
</evidence>